<name>A0A9D1JLL8_9FIRM</name>
<dbReference type="Gene3D" id="1.50.10.10">
    <property type="match status" value="1"/>
</dbReference>
<accession>A0A9D1JLL8</accession>
<evidence type="ECO:0000313" key="5">
    <source>
        <dbReference type="EMBL" id="HIS32494.1"/>
    </source>
</evidence>
<dbReference type="GO" id="GO:0005975">
    <property type="term" value="P:carbohydrate metabolic process"/>
    <property type="evidence" value="ECO:0007669"/>
    <property type="project" value="InterPro"/>
</dbReference>
<proteinExistence type="inferred from homology"/>
<reference evidence="5" key="2">
    <citation type="journal article" date="2021" name="PeerJ">
        <title>Extensive microbial diversity within the chicken gut microbiome revealed by metagenomics and culture.</title>
        <authorList>
            <person name="Gilroy R."/>
            <person name="Ravi A."/>
            <person name="Getino M."/>
            <person name="Pursley I."/>
            <person name="Horton D.L."/>
            <person name="Alikhan N.F."/>
            <person name="Baker D."/>
            <person name="Gharbi K."/>
            <person name="Hall N."/>
            <person name="Watson M."/>
            <person name="Adriaenssens E.M."/>
            <person name="Foster-Nyarko E."/>
            <person name="Jarju S."/>
            <person name="Secka A."/>
            <person name="Antonio M."/>
            <person name="Oren A."/>
            <person name="Chaudhuri R.R."/>
            <person name="La Ragione R."/>
            <person name="Hildebrand F."/>
            <person name="Pallen M.J."/>
        </authorList>
    </citation>
    <scope>NUCLEOTIDE SEQUENCE</scope>
    <source>
        <strain evidence="5">CHK190-19873</strain>
    </source>
</reference>
<dbReference type="PANTHER" id="PTHR15108">
    <property type="entry name" value="N-ACYLGLUCOSAMINE-2-EPIMERASE"/>
    <property type="match status" value="1"/>
</dbReference>
<evidence type="ECO:0000256" key="3">
    <source>
        <dbReference type="ARBA" id="ARBA00023235"/>
    </source>
</evidence>
<dbReference type="EMBL" id="DVIQ01000084">
    <property type="protein sequence ID" value="HIS32494.1"/>
    <property type="molecule type" value="Genomic_DNA"/>
</dbReference>
<comment type="similarity">
    <text evidence="2">Belongs to the N-acylglucosamine 2-epimerase family.</text>
</comment>
<protein>
    <recommendedName>
        <fullName evidence="4">Cellobiose 2-epimerase</fullName>
        <shortName evidence="4">CE</shortName>
        <ecNumber evidence="4">5.1.3.11</ecNumber>
    </recommendedName>
</protein>
<evidence type="ECO:0000256" key="4">
    <source>
        <dbReference type="HAMAP-Rule" id="MF_00929"/>
    </source>
</evidence>
<dbReference type="InterPro" id="IPR028584">
    <property type="entry name" value="Cellobiose_2_epim"/>
</dbReference>
<dbReference type="GO" id="GO:0047736">
    <property type="term" value="F:cellobiose epimerase activity"/>
    <property type="evidence" value="ECO:0007669"/>
    <property type="project" value="UniProtKB-UniRule"/>
</dbReference>
<dbReference type="Pfam" id="PF07221">
    <property type="entry name" value="GlcNAc_2-epim"/>
    <property type="match status" value="1"/>
</dbReference>
<comment type="function">
    <text evidence="4">Catalyzes the reversible epimerization of cellobiose to 4-O-beta-D-glucopyranosyl-D-mannose (Glc-Man).</text>
</comment>
<keyword evidence="3 4" id="KW-0413">Isomerase</keyword>
<dbReference type="EC" id="5.1.3.11" evidence="4"/>
<dbReference type="Proteomes" id="UP000823935">
    <property type="component" value="Unassembled WGS sequence"/>
</dbReference>
<dbReference type="InterPro" id="IPR008928">
    <property type="entry name" value="6-hairpin_glycosidase_sf"/>
</dbReference>
<dbReference type="AlphaFoldDB" id="A0A9D1JLL8"/>
<dbReference type="InterPro" id="IPR012341">
    <property type="entry name" value="6hp_glycosidase-like_sf"/>
</dbReference>
<reference evidence="5" key="1">
    <citation type="submission" date="2020-10" db="EMBL/GenBank/DDBJ databases">
        <authorList>
            <person name="Gilroy R."/>
        </authorList>
    </citation>
    <scope>NUCLEOTIDE SEQUENCE</scope>
    <source>
        <strain evidence="5">CHK190-19873</strain>
    </source>
</reference>
<evidence type="ECO:0000313" key="6">
    <source>
        <dbReference type="Proteomes" id="UP000823935"/>
    </source>
</evidence>
<comment type="similarity">
    <text evidence="4">Belongs to the cellobiose 2-epimerase family.</text>
</comment>
<dbReference type="HAMAP" id="MF_00929">
    <property type="entry name" value="Cellobiose_2_epim"/>
    <property type="match status" value="1"/>
</dbReference>
<gene>
    <name evidence="5" type="ORF">IAB44_13270</name>
</gene>
<evidence type="ECO:0000256" key="2">
    <source>
        <dbReference type="ARBA" id="ARBA00008558"/>
    </source>
</evidence>
<comment type="catalytic activity">
    <reaction evidence="1 4">
        <text>D-cellobiose = beta-D-glucosyl-(1-&gt;4)-D-mannopyranose</text>
        <dbReference type="Rhea" id="RHEA:23384"/>
        <dbReference type="ChEBI" id="CHEBI:17057"/>
        <dbReference type="ChEBI" id="CHEBI:47931"/>
        <dbReference type="EC" id="5.1.3.11"/>
    </reaction>
</comment>
<evidence type="ECO:0000256" key="1">
    <source>
        <dbReference type="ARBA" id="ARBA00001470"/>
    </source>
</evidence>
<dbReference type="InterPro" id="IPR010819">
    <property type="entry name" value="AGE/CE"/>
</dbReference>
<dbReference type="SUPFAM" id="SSF48208">
    <property type="entry name" value="Six-hairpin glycosidases"/>
    <property type="match status" value="1"/>
</dbReference>
<comment type="caution">
    <text evidence="5">The sequence shown here is derived from an EMBL/GenBank/DDBJ whole genome shotgun (WGS) entry which is preliminary data.</text>
</comment>
<organism evidence="5 6">
    <name type="scientific">Candidatus Limivivens intestinipullorum</name>
    <dbReference type="NCBI Taxonomy" id="2840858"/>
    <lineage>
        <taxon>Bacteria</taxon>
        <taxon>Bacillati</taxon>
        <taxon>Bacillota</taxon>
        <taxon>Clostridia</taxon>
        <taxon>Lachnospirales</taxon>
        <taxon>Lachnospiraceae</taxon>
        <taxon>Lachnospiraceae incertae sedis</taxon>
        <taxon>Candidatus Limivivens</taxon>
    </lineage>
</organism>
<sequence>MFAQEVKEHLVHRLIPFWEGMRDERFGGYYGWKGFDLETDKEAVKGCILNSRILWFFSNCYLLLGEAKLLEHAGHAYRFLKEHCVDRANGGIYWSVSCDGKPADTTKHTYNQAFAIYALSSYYDASKDEEALALALALRQIIEDKCKDEYGYLEAFNIRFEPEENDKLSENGVIAEKTMNTLLHVFEAYTELYRVTGMKTVGDDLRFMLGLIADKVYNPKLGRQEVFFDRTWHSLIDLYSYGHDIETAWLVDRGLEVLGDPAYTERLGPITKTITKNIYDRAYQNHSLVNETENGRTDTTRVWWVQAEAVVGFLNGWQKNPGHTEYLDAAKDIWNYIGAYLVDSREGSEWYWAVDKDGIPLEKPIVEPWKCPYHNGRMCIEVIRRTRQNA</sequence>